<dbReference type="Gene3D" id="3.60.21.10">
    <property type="match status" value="1"/>
</dbReference>
<protein>
    <submittedName>
        <fullName evidence="2">Putative phosphoesterase</fullName>
    </submittedName>
</protein>
<feature type="domain" description="Calcineurin-like phosphoesterase" evidence="1">
    <location>
        <begin position="19"/>
        <end position="138"/>
    </location>
</feature>
<dbReference type="InterPro" id="IPR004843">
    <property type="entry name" value="Calcineurin-like_PHP"/>
</dbReference>
<name>A0A1I6GFG8_9EURY</name>
<sequence length="236" mass="25184">MDDVTYRDRAVYLPAAETLVVADLHVGRAEASDVAFPLGEGTDLRERLAALVGTFDPGAVVFAGDVLHRFDTATAAAESGLADLVRVCREAGAEPVLVRGNHDTVLETVWDGDVFDEYVVGSAGDAGDSGVVVCHGHADPEADASLYVVGHLHPAITIEGRRRPCYLYGDAAHRGADVLVLPAFTRLAAGVPVNGMRGETRSPLVDDVDAFRPLVYDEDAEETLSFPPLGEFRRML</sequence>
<dbReference type="SUPFAM" id="SSF56300">
    <property type="entry name" value="Metallo-dependent phosphatases"/>
    <property type="match status" value="1"/>
</dbReference>
<keyword evidence="3" id="KW-1185">Reference proteome</keyword>
<dbReference type="GO" id="GO:0016787">
    <property type="term" value="F:hydrolase activity"/>
    <property type="evidence" value="ECO:0007669"/>
    <property type="project" value="InterPro"/>
</dbReference>
<dbReference type="Pfam" id="PF00149">
    <property type="entry name" value="Metallophos"/>
    <property type="match status" value="1"/>
</dbReference>
<dbReference type="InterPro" id="IPR024173">
    <property type="entry name" value="Pesterase_MJ0037-like"/>
</dbReference>
<dbReference type="InterPro" id="IPR029052">
    <property type="entry name" value="Metallo-depent_PP-like"/>
</dbReference>
<dbReference type="STRING" id="553469.SAMN04487947_1068"/>
<organism evidence="2 3">
    <name type="scientific">Halogeometricum rufum</name>
    <dbReference type="NCBI Taxonomy" id="553469"/>
    <lineage>
        <taxon>Archaea</taxon>
        <taxon>Methanobacteriati</taxon>
        <taxon>Methanobacteriota</taxon>
        <taxon>Stenosarchaea group</taxon>
        <taxon>Halobacteria</taxon>
        <taxon>Halobacteriales</taxon>
        <taxon>Haloferacaceae</taxon>
        <taxon>Halogeometricum</taxon>
    </lineage>
</organism>
<reference evidence="3" key="1">
    <citation type="submission" date="2016-10" db="EMBL/GenBank/DDBJ databases">
        <authorList>
            <person name="Varghese N."/>
            <person name="Submissions S."/>
        </authorList>
    </citation>
    <scope>NUCLEOTIDE SEQUENCE [LARGE SCALE GENOMIC DNA]</scope>
    <source>
        <strain evidence="3">CGMCC 1.7736</strain>
    </source>
</reference>
<evidence type="ECO:0000259" key="1">
    <source>
        <dbReference type="Pfam" id="PF00149"/>
    </source>
</evidence>
<dbReference type="PANTHER" id="PTHR39323:SF1">
    <property type="entry name" value="BLR1149 PROTEIN"/>
    <property type="match status" value="1"/>
</dbReference>
<dbReference type="RefSeq" id="WP_089805258.1">
    <property type="nucleotide sequence ID" value="NZ_FOYT01000001.1"/>
</dbReference>
<dbReference type="PIRSF" id="PIRSF000887">
    <property type="entry name" value="Pesterase_MJ0037"/>
    <property type="match status" value="1"/>
</dbReference>
<dbReference type="OrthoDB" id="18264at2157"/>
<proteinExistence type="predicted"/>
<accession>A0A1I6GFG8</accession>
<dbReference type="Proteomes" id="UP000198531">
    <property type="component" value="Unassembled WGS sequence"/>
</dbReference>
<evidence type="ECO:0000313" key="3">
    <source>
        <dbReference type="Proteomes" id="UP000198531"/>
    </source>
</evidence>
<gene>
    <name evidence="2" type="ORF">SAMN04487947_1068</name>
</gene>
<dbReference type="EMBL" id="FOYT01000001">
    <property type="protein sequence ID" value="SFR40919.1"/>
    <property type="molecule type" value="Genomic_DNA"/>
</dbReference>
<dbReference type="PANTHER" id="PTHR39323">
    <property type="entry name" value="BLR1149 PROTEIN"/>
    <property type="match status" value="1"/>
</dbReference>
<evidence type="ECO:0000313" key="2">
    <source>
        <dbReference type="EMBL" id="SFR40919.1"/>
    </source>
</evidence>
<dbReference type="AlphaFoldDB" id="A0A1I6GFG8"/>